<sequence length="199" mass="23317">MFCTADSPHDLPIYLRFSRASQHDSVSWICGYQELRHWYPQWKLGEVILDSAHDSLPIYTLLEHDDVCAIIDLNLRRSSKLVQDDFIIEKDGVPIGRKVTHWGKLAKTHRHKWRCPAKCGNWICETPCSPSEYGITFYTSTSDNPWLIPCIRRDSKEWRIRYAKRNAVKRCNKRQKIEVTKKNKQIFAIKEWLEAATAA</sequence>
<protein>
    <recommendedName>
        <fullName evidence="3">Transposase IS4-like domain-containing protein</fullName>
    </recommendedName>
</protein>
<reference evidence="1" key="1">
    <citation type="submission" date="2022-01" db="EMBL/GenBank/DDBJ databases">
        <authorList>
            <person name="Criscuolo A."/>
        </authorList>
    </citation>
    <scope>NUCLEOTIDE SEQUENCE</scope>
    <source>
        <strain evidence="1">CIP111893</strain>
    </source>
</reference>
<name>A0ABM9CYK1_9BACL</name>
<keyword evidence="2" id="KW-1185">Reference proteome</keyword>
<dbReference type="Proteomes" id="UP000838686">
    <property type="component" value="Unassembled WGS sequence"/>
</dbReference>
<organism evidence="1 2">
    <name type="scientific">Paenibacillus plantiphilus</name>
    <dbReference type="NCBI Taxonomy" id="2905650"/>
    <lineage>
        <taxon>Bacteria</taxon>
        <taxon>Bacillati</taxon>
        <taxon>Bacillota</taxon>
        <taxon>Bacilli</taxon>
        <taxon>Bacillales</taxon>
        <taxon>Paenibacillaceae</taxon>
        <taxon>Paenibacillus</taxon>
    </lineage>
</organism>
<comment type="caution">
    <text evidence="1">The sequence shown here is derived from an EMBL/GenBank/DDBJ whole genome shotgun (WGS) entry which is preliminary data.</text>
</comment>
<evidence type="ECO:0000313" key="1">
    <source>
        <dbReference type="EMBL" id="CAH1226434.1"/>
    </source>
</evidence>
<dbReference type="EMBL" id="CAKMMF010000065">
    <property type="protein sequence ID" value="CAH1226434.1"/>
    <property type="molecule type" value="Genomic_DNA"/>
</dbReference>
<evidence type="ECO:0008006" key="3">
    <source>
        <dbReference type="Google" id="ProtNLM"/>
    </source>
</evidence>
<proteinExistence type="predicted"/>
<evidence type="ECO:0000313" key="2">
    <source>
        <dbReference type="Proteomes" id="UP000838686"/>
    </source>
</evidence>
<accession>A0ABM9CYK1</accession>
<gene>
    <name evidence="1" type="ORF">PAECIP111893_05341</name>
</gene>